<dbReference type="Proteomes" id="UP000314294">
    <property type="component" value="Unassembled WGS sequence"/>
</dbReference>
<evidence type="ECO:0000313" key="2">
    <source>
        <dbReference type="Proteomes" id="UP000314294"/>
    </source>
</evidence>
<dbReference type="EMBL" id="SRLO01000090">
    <property type="protein sequence ID" value="TNN76737.1"/>
    <property type="molecule type" value="Genomic_DNA"/>
</dbReference>
<comment type="caution">
    <text evidence="1">The sequence shown here is derived from an EMBL/GenBank/DDBJ whole genome shotgun (WGS) entry which is preliminary data.</text>
</comment>
<keyword evidence="2" id="KW-1185">Reference proteome</keyword>
<sequence length="87" mass="9607">MAYSFWTLERLVGLDGMNSPHIQPLSKEKVVVESLTVLWRVVAQQSRLSLALVGIGIDILCKVTDVDDPFMSSYSTSACRFLGITTT</sequence>
<protein>
    <submittedName>
        <fullName evidence="1">Uncharacterized protein</fullName>
    </submittedName>
</protein>
<dbReference type="AlphaFoldDB" id="A0A4Z2IG21"/>
<gene>
    <name evidence="1" type="ORF">EYF80_012986</name>
</gene>
<evidence type="ECO:0000313" key="1">
    <source>
        <dbReference type="EMBL" id="TNN76737.1"/>
    </source>
</evidence>
<organism evidence="1 2">
    <name type="scientific">Liparis tanakae</name>
    <name type="common">Tanaka's snailfish</name>
    <dbReference type="NCBI Taxonomy" id="230148"/>
    <lineage>
        <taxon>Eukaryota</taxon>
        <taxon>Metazoa</taxon>
        <taxon>Chordata</taxon>
        <taxon>Craniata</taxon>
        <taxon>Vertebrata</taxon>
        <taxon>Euteleostomi</taxon>
        <taxon>Actinopterygii</taxon>
        <taxon>Neopterygii</taxon>
        <taxon>Teleostei</taxon>
        <taxon>Neoteleostei</taxon>
        <taxon>Acanthomorphata</taxon>
        <taxon>Eupercaria</taxon>
        <taxon>Perciformes</taxon>
        <taxon>Cottioidei</taxon>
        <taxon>Cottales</taxon>
        <taxon>Liparidae</taxon>
        <taxon>Liparis</taxon>
    </lineage>
</organism>
<accession>A0A4Z2IG21</accession>
<name>A0A4Z2IG21_9TELE</name>
<reference evidence="1 2" key="1">
    <citation type="submission" date="2019-03" db="EMBL/GenBank/DDBJ databases">
        <title>First draft genome of Liparis tanakae, snailfish: a comprehensive survey of snailfish specific genes.</title>
        <authorList>
            <person name="Kim W."/>
            <person name="Song I."/>
            <person name="Jeong J.-H."/>
            <person name="Kim D."/>
            <person name="Kim S."/>
            <person name="Ryu S."/>
            <person name="Song J.Y."/>
            <person name="Lee S.K."/>
        </authorList>
    </citation>
    <scope>NUCLEOTIDE SEQUENCE [LARGE SCALE GENOMIC DNA]</scope>
    <source>
        <tissue evidence="1">Muscle</tissue>
    </source>
</reference>
<proteinExistence type="predicted"/>